<organism evidence="1 2">
    <name type="scientific">Streptosporangium saharense</name>
    <dbReference type="NCBI Taxonomy" id="1706840"/>
    <lineage>
        <taxon>Bacteria</taxon>
        <taxon>Bacillati</taxon>
        <taxon>Actinomycetota</taxon>
        <taxon>Actinomycetes</taxon>
        <taxon>Streptosporangiales</taxon>
        <taxon>Streptosporangiaceae</taxon>
        <taxon>Streptosporangium</taxon>
    </lineage>
</organism>
<evidence type="ECO:0000313" key="2">
    <source>
        <dbReference type="Proteomes" id="UP000552644"/>
    </source>
</evidence>
<dbReference type="Proteomes" id="UP000552644">
    <property type="component" value="Unassembled WGS sequence"/>
</dbReference>
<accession>A0A7W7QKF6</accession>
<proteinExistence type="predicted"/>
<evidence type="ECO:0000313" key="1">
    <source>
        <dbReference type="EMBL" id="MBB4914696.1"/>
    </source>
</evidence>
<protein>
    <submittedName>
        <fullName evidence="1">Uncharacterized protein</fullName>
    </submittedName>
</protein>
<keyword evidence="2" id="KW-1185">Reference proteome</keyword>
<comment type="caution">
    <text evidence="1">The sequence shown here is derived from an EMBL/GenBank/DDBJ whole genome shotgun (WGS) entry which is preliminary data.</text>
</comment>
<gene>
    <name evidence="1" type="ORF">FHS44_001768</name>
</gene>
<name>A0A7W7QKF6_9ACTN</name>
<dbReference type="AlphaFoldDB" id="A0A7W7QKF6"/>
<dbReference type="EMBL" id="JACHJP010000001">
    <property type="protein sequence ID" value="MBB4914696.1"/>
    <property type="molecule type" value="Genomic_DNA"/>
</dbReference>
<reference evidence="1 2" key="1">
    <citation type="submission" date="2020-08" db="EMBL/GenBank/DDBJ databases">
        <title>Genomic Encyclopedia of Type Strains, Phase III (KMG-III): the genomes of soil and plant-associated and newly described type strains.</title>
        <authorList>
            <person name="Whitman W."/>
        </authorList>
    </citation>
    <scope>NUCLEOTIDE SEQUENCE [LARGE SCALE GENOMIC DNA]</scope>
    <source>
        <strain evidence="1 2">CECT 8840</strain>
    </source>
</reference>
<sequence>MVGTGPCLDTGTALRDLPEALDAVGIVFSRAHPRIITRPRTDTITPRPVQRPLTGSPPRTVIMVTRQIGPRLVRAPRPERNASIPTFRARDVCPRNVARPRTGTAVIRLEGGIVISCFVRRGFPGGVSGAGCSPGDR</sequence>